<evidence type="ECO:0000313" key="4">
    <source>
        <dbReference type="Proteomes" id="UP000074108"/>
    </source>
</evidence>
<dbReference type="Proteomes" id="UP000074108">
    <property type="component" value="Unassembled WGS sequence"/>
</dbReference>
<dbReference type="EMBL" id="LDYG01000010">
    <property type="protein sequence ID" value="KUP08496.1"/>
    <property type="molecule type" value="Genomic_DNA"/>
</dbReference>
<accession>A0A147KBE3</accession>
<evidence type="ECO:0000313" key="3">
    <source>
        <dbReference type="EMBL" id="KUP08496.1"/>
    </source>
</evidence>
<sequence>MNTPDHGFWTYFLFRKRKGLVKFFVLGSLLPDVVYYVMFIYLGLTTGLLFDGNALSGPFPFYELTMMMFNHPVVLVLRQGGHSLVVWLTVFLFTLLVTRLRLTPWMAFVYGWLGHVVTDFLTHVSDAIPIFYPLSHTVIPGIVSYWEPQYYGHEFSIINGLLIVAAILYLLLDWSKSRRVKTITNRKDL</sequence>
<keyword evidence="4" id="KW-1185">Reference proteome</keyword>
<dbReference type="Pfam" id="PF00882">
    <property type="entry name" value="Zn_dep_PLPC"/>
    <property type="match status" value="1"/>
</dbReference>
<evidence type="ECO:0000259" key="2">
    <source>
        <dbReference type="Pfam" id="PF00882"/>
    </source>
</evidence>
<keyword evidence="1" id="KW-0472">Membrane</keyword>
<keyword evidence="1" id="KW-0812">Transmembrane</keyword>
<feature type="domain" description="Phospholipase C/D" evidence="2">
    <location>
        <begin position="22"/>
        <end position="137"/>
    </location>
</feature>
<feature type="transmembrane region" description="Helical" evidence="1">
    <location>
        <begin position="84"/>
        <end position="102"/>
    </location>
</feature>
<dbReference type="InterPro" id="IPR029002">
    <property type="entry name" value="PLPC/GPLD1"/>
</dbReference>
<dbReference type="RefSeq" id="WP_059350241.1">
    <property type="nucleotide sequence ID" value="NZ_LDYG01000010.1"/>
</dbReference>
<proteinExistence type="predicted"/>
<evidence type="ECO:0000256" key="1">
    <source>
        <dbReference type="SAM" id="Phobius"/>
    </source>
</evidence>
<dbReference type="OrthoDB" id="2857442at2"/>
<comment type="caution">
    <text evidence="3">The sequence shown here is derived from an EMBL/GenBank/DDBJ whole genome shotgun (WGS) entry which is preliminary data.</text>
</comment>
<organism evidence="3 4">
    <name type="scientific">Bacillus coahuilensis p1.1.43</name>
    <dbReference type="NCBI Taxonomy" id="1150625"/>
    <lineage>
        <taxon>Bacteria</taxon>
        <taxon>Bacillati</taxon>
        <taxon>Bacillota</taxon>
        <taxon>Bacilli</taxon>
        <taxon>Bacillales</taxon>
        <taxon>Bacillaceae</taxon>
        <taxon>Bacillus</taxon>
    </lineage>
</organism>
<feature type="transmembrane region" description="Helical" evidence="1">
    <location>
        <begin position="155"/>
        <end position="172"/>
    </location>
</feature>
<name>A0A147KBE3_9BACI</name>
<protein>
    <recommendedName>
        <fullName evidence="2">Phospholipase C/D domain-containing protein</fullName>
    </recommendedName>
</protein>
<dbReference type="AlphaFoldDB" id="A0A147KBE3"/>
<gene>
    <name evidence="3" type="ORF">Q75_02415</name>
</gene>
<feature type="transmembrane region" description="Helical" evidence="1">
    <location>
        <begin position="20"/>
        <end position="44"/>
    </location>
</feature>
<dbReference type="PATRIC" id="fig|1150625.3.peg.515"/>
<keyword evidence="1" id="KW-1133">Transmembrane helix</keyword>
<reference evidence="3 4" key="1">
    <citation type="journal article" date="2016" name="Front. Microbiol.">
        <title>Microevolution Analysis of Bacillus coahuilensis Unveils Differences in Phosphorus Acquisition Strategies and Their Regulation.</title>
        <authorList>
            <person name="Gomez-Lunar Z."/>
            <person name="Hernandez-Gonzalez I."/>
            <person name="Rodriguez-Torres M.D."/>
            <person name="Souza V."/>
            <person name="Olmedo-Alvarez G."/>
        </authorList>
    </citation>
    <scope>NUCLEOTIDE SEQUENCE [LARGE SCALE GENOMIC DNA]</scope>
    <source>
        <strain evidence="4">p1.1.43</strain>
    </source>
</reference>